<dbReference type="AlphaFoldDB" id="A0A6C0P205"/>
<evidence type="ECO:0000256" key="1">
    <source>
        <dbReference type="ARBA" id="ARBA00007754"/>
    </source>
</evidence>
<dbReference type="Proteomes" id="UP000479114">
    <property type="component" value="Chromosome"/>
</dbReference>
<organism evidence="7 8">
    <name type="scientific">Paenibacillus rhizovicinus</name>
    <dbReference type="NCBI Taxonomy" id="2704463"/>
    <lineage>
        <taxon>Bacteria</taxon>
        <taxon>Bacillati</taxon>
        <taxon>Bacillota</taxon>
        <taxon>Bacilli</taxon>
        <taxon>Bacillales</taxon>
        <taxon>Paenibacillaceae</taxon>
        <taxon>Paenibacillus</taxon>
    </lineage>
</organism>
<dbReference type="PROSITE" id="PS51764">
    <property type="entry name" value="GH26"/>
    <property type="match status" value="1"/>
</dbReference>
<dbReference type="Pfam" id="PF02156">
    <property type="entry name" value="Glyco_hydro_26"/>
    <property type="match status" value="1"/>
</dbReference>
<feature type="chain" id="PRO_5025357736" description="GH26 domain-containing protein" evidence="5">
    <location>
        <begin position="34"/>
        <end position="341"/>
    </location>
</feature>
<dbReference type="GO" id="GO:0006080">
    <property type="term" value="P:substituted mannan metabolic process"/>
    <property type="evidence" value="ECO:0007669"/>
    <property type="project" value="InterPro"/>
</dbReference>
<evidence type="ECO:0000256" key="4">
    <source>
        <dbReference type="PROSITE-ProRule" id="PRU01100"/>
    </source>
</evidence>
<evidence type="ECO:0000313" key="8">
    <source>
        <dbReference type="Proteomes" id="UP000479114"/>
    </source>
</evidence>
<dbReference type="InterPro" id="IPR017853">
    <property type="entry name" value="GH"/>
</dbReference>
<keyword evidence="5" id="KW-0732">Signal</keyword>
<keyword evidence="2 4" id="KW-0378">Hydrolase</keyword>
<keyword evidence="3 4" id="KW-0326">Glycosidase</keyword>
<dbReference type="InterPro" id="IPR000805">
    <property type="entry name" value="Glyco_hydro_26"/>
</dbReference>
<keyword evidence="8" id="KW-1185">Reference proteome</keyword>
<proteinExistence type="inferred from homology"/>
<evidence type="ECO:0000256" key="3">
    <source>
        <dbReference type="ARBA" id="ARBA00023295"/>
    </source>
</evidence>
<reference evidence="7 8" key="1">
    <citation type="submission" date="2020-02" db="EMBL/GenBank/DDBJ databases">
        <title>Paenibacillus sp. nov., isolated from rhizosphere soil of tomato.</title>
        <authorList>
            <person name="Weon H.-Y."/>
            <person name="Lee S.A."/>
        </authorList>
    </citation>
    <scope>NUCLEOTIDE SEQUENCE [LARGE SCALE GENOMIC DNA]</scope>
    <source>
        <strain evidence="7 8">14171R-81</strain>
    </source>
</reference>
<dbReference type="PANTHER" id="PTHR40079">
    <property type="entry name" value="MANNAN ENDO-1,4-BETA-MANNOSIDASE E-RELATED"/>
    <property type="match status" value="1"/>
</dbReference>
<dbReference type="EMBL" id="CP048286">
    <property type="protein sequence ID" value="QHW32499.1"/>
    <property type="molecule type" value="Genomic_DNA"/>
</dbReference>
<dbReference type="GO" id="GO:0016985">
    <property type="term" value="F:mannan endo-1,4-beta-mannosidase activity"/>
    <property type="evidence" value="ECO:0007669"/>
    <property type="project" value="InterPro"/>
</dbReference>
<dbReference type="PANTHER" id="PTHR40079:SF4">
    <property type="entry name" value="GH26 DOMAIN-CONTAINING PROTEIN-RELATED"/>
    <property type="match status" value="1"/>
</dbReference>
<dbReference type="Gene3D" id="3.20.20.80">
    <property type="entry name" value="Glycosidases"/>
    <property type="match status" value="1"/>
</dbReference>
<dbReference type="SUPFAM" id="SSF51445">
    <property type="entry name" value="(Trans)glycosidases"/>
    <property type="match status" value="1"/>
</dbReference>
<evidence type="ECO:0000313" key="7">
    <source>
        <dbReference type="EMBL" id="QHW32499.1"/>
    </source>
</evidence>
<evidence type="ECO:0000259" key="6">
    <source>
        <dbReference type="PROSITE" id="PS51764"/>
    </source>
</evidence>
<dbReference type="KEGG" id="prz:GZH47_17905"/>
<comment type="similarity">
    <text evidence="1 4">Belongs to the glycosyl hydrolase 26 family.</text>
</comment>
<feature type="signal peptide" evidence="5">
    <location>
        <begin position="1"/>
        <end position="33"/>
    </location>
</feature>
<evidence type="ECO:0000256" key="5">
    <source>
        <dbReference type="SAM" id="SignalP"/>
    </source>
</evidence>
<dbReference type="RefSeq" id="WP_162642297.1">
    <property type="nucleotide sequence ID" value="NZ_CP048286.1"/>
</dbReference>
<protein>
    <recommendedName>
        <fullName evidence="6">GH26 domain-containing protein</fullName>
    </recommendedName>
</protein>
<feature type="active site" description="Proton donor" evidence="4">
    <location>
        <position position="191"/>
    </location>
</feature>
<feature type="active site" description="Nucleophile" evidence="4">
    <location>
        <position position="284"/>
    </location>
</feature>
<dbReference type="PRINTS" id="PR00739">
    <property type="entry name" value="GLHYDRLASE26"/>
</dbReference>
<feature type="domain" description="GH26" evidence="6">
    <location>
        <begin position="44"/>
        <end position="333"/>
    </location>
</feature>
<name>A0A6C0P205_9BACL</name>
<dbReference type="InterPro" id="IPR022790">
    <property type="entry name" value="GH26_dom"/>
</dbReference>
<gene>
    <name evidence="7" type="ORF">GZH47_17905</name>
</gene>
<accession>A0A6C0P205</accession>
<evidence type="ECO:0000256" key="2">
    <source>
        <dbReference type="ARBA" id="ARBA00022801"/>
    </source>
</evidence>
<sequence>MQKMFNAMKRGFLAVAAVTVIFSSFQGPAPASAAPRWSNPNMTKEAREVLKYLYNQSGKGILSGQHNYVDAPNDWSNKAAEITGEYPAVWGNDFAWGEVSSMRQSVVDAAIDAWNHGSLVTLSWHAEKPDAPDNAGWWDVQSWYTDEEMLEVVTPGTEKYKQWEKKADEIAGYLGQLQAAGVPVIWRPYHENNAGFFWWGGRPELVKRLWANLYDRFTKVHHLNNLIWNYNTASYNEWSLPVDDFYPGDRYVDMVSVDIYDAFKQSYYEDTLRIANGKPIAIGECGTLPDIELIQTAQPLYTYFLGWGNMLTGSNSYEHINDVYDHPYTTNKDEVKRSVFK</sequence>